<comment type="caution">
    <text evidence="1">The sequence shown here is derived from an EMBL/GenBank/DDBJ whole genome shotgun (WGS) entry which is preliminary data.</text>
</comment>
<organism evidence="1">
    <name type="scientific">marine sediment metagenome</name>
    <dbReference type="NCBI Taxonomy" id="412755"/>
    <lineage>
        <taxon>unclassified sequences</taxon>
        <taxon>metagenomes</taxon>
        <taxon>ecological metagenomes</taxon>
    </lineage>
</organism>
<evidence type="ECO:0000313" key="1">
    <source>
        <dbReference type="EMBL" id="KKM76626.1"/>
    </source>
</evidence>
<protein>
    <submittedName>
        <fullName evidence="1">Uncharacterized protein</fullName>
    </submittedName>
</protein>
<accession>A0A0F9KPC3</accession>
<gene>
    <name evidence="1" type="ORF">LCGC14_1378330</name>
</gene>
<reference evidence="1" key="1">
    <citation type="journal article" date="2015" name="Nature">
        <title>Complex archaea that bridge the gap between prokaryotes and eukaryotes.</title>
        <authorList>
            <person name="Spang A."/>
            <person name="Saw J.H."/>
            <person name="Jorgensen S.L."/>
            <person name="Zaremba-Niedzwiedzka K."/>
            <person name="Martijn J."/>
            <person name="Lind A.E."/>
            <person name="van Eijk R."/>
            <person name="Schleper C."/>
            <person name="Guy L."/>
            <person name="Ettema T.J."/>
        </authorList>
    </citation>
    <scope>NUCLEOTIDE SEQUENCE</scope>
</reference>
<dbReference type="AlphaFoldDB" id="A0A0F9KPC3"/>
<name>A0A0F9KPC3_9ZZZZ</name>
<dbReference type="EMBL" id="LAZR01008777">
    <property type="protein sequence ID" value="KKM76626.1"/>
    <property type="molecule type" value="Genomic_DNA"/>
</dbReference>
<sequence>MVENENGVGVGELAIGENKQVVVEAPEALPEINALESPDGYGHVV</sequence>
<feature type="non-terminal residue" evidence="1">
    <location>
        <position position="45"/>
    </location>
</feature>
<proteinExistence type="predicted"/>